<accession>A0AA39IR94</accession>
<gene>
    <name evidence="1" type="ORF">QR680_010671</name>
</gene>
<evidence type="ECO:0000313" key="1">
    <source>
        <dbReference type="EMBL" id="KAK0428204.1"/>
    </source>
</evidence>
<dbReference type="AlphaFoldDB" id="A0AA39IR94"/>
<keyword evidence="2" id="KW-1185">Reference proteome</keyword>
<dbReference type="Proteomes" id="UP001175271">
    <property type="component" value="Unassembled WGS sequence"/>
</dbReference>
<proteinExistence type="predicted"/>
<protein>
    <submittedName>
        <fullName evidence="1">Uncharacterized protein</fullName>
    </submittedName>
</protein>
<sequence length="242" mass="28027">MKSLFDVTATAMIRLDESPDLATLPSAARISFNRNRSLHIFKKLYYSFFPSPQSCIEFNGDGSIDIDRTLSNAQDHLKPDSIFRLYVATGRIEKLQEIWDLCHGSCQDDLLHSSITVCKFFAELCEYGETRSGFNTMELCVECLSCHYYDLAVYFFKASNLAQKQNLLLVQQRVVLKEVPRTSLEYELDCQGLRRLLEVKDFEIGECLVEGYVHLECNLFEQFFDLPLECQDPEFRKHLMKP</sequence>
<reference evidence="1" key="1">
    <citation type="submission" date="2023-06" db="EMBL/GenBank/DDBJ databases">
        <title>Genomic analysis of the entomopathogenic nematode Steinernema hermaphroditum.</title>
        <authorList>
            <person name="Schwarz E.M."/>
            <person name="Heppert J.K."/>
            <person name="Baniya A."/>
            <person name="Schwartz H.T."/>
            <person name="Tan C.-H."/>
            <person name="Antoshechkin I."/>
            <person name="Sternberg P.W."/>
            <person name="Goodrich-Blair H."/>
            <person name="Dillman A.R."/>
        </authorList>
    </citation>
    <scope>NUCLEOTIDE SEQUENCE</scope>
    <source>
        <strain evidence="1">PS9179</strain>
        <tissue evidence="1">Whole animal</tissue>
    </source>
</reference>
<evidence type="ECO:0000313" key="2">
    <source>
        <dbReference type="Proteomes" id="UP001175271"/>
    </source>
</evidence>
<name>A0AA39IR94_9BILA</name>
<organism evidence="1 2">
    <name type="scientific">Steinernema hermaphroditum</name>
    <dbReference type="NCBI Taxonomy" id="289476"/>
    <lineage>
        <taxon>Eukaryota</taxon>
        <taxon>Metazoa</taxon>
        <taxon>Ecdysozoa</taxon>
        <taxon>Nematoda</taxon>
        <taxon>Chromadorea</taxon>
        <taxon>Rhabditida</taxon>
        <taxon>Tylenchina</taxon>
        <taxon>Panagrolaimomorpha</taxon>
        <taxon>Strongyloidoidea</taxon>
        <taxon>Steinernematidae</taxon>
        <taxon>Steinernema</taxon>
    </lineage>
</organism>
<dbReference type="EMBL" id="JAUCMV010000001">
    <property type="protein sequence ID" value="KAK0428204.1"/>
    <property type="molecule type" value="Genomic_DNA"/>
</dbReference>
<comment type="caution">
    <text evidence="1">The sequence shown here is derived from an EMBL/GenBank/DDBJ whole genome shotgun (WGS) entry which is preliminary data.</text>
</comment>